<sequence>MALDIHRLDNHDHLFGIDDIKFKNLNDIFTAYKHWTGISINQYDDTRLTVGGQQTMIKIIDDYVKKTNLNQDKAKTTDILEFRGLLTYFINNNYDIEFFGD</sequence>
<dbReference type="AlphaFoldDB" id="A0A127VHY0"/>
<evidence type="ECO:0000313" key="1">
    <source>
        <dbReference type="EMBL" id="AMQ00872.1"/>
    </source>
</evidence>
<dbReference type="Proteomes" id="UP000071561">
    <property type="component" value="Chromosome"/>
</dbReference>
<evidence type="ECO:0000313" key="2">
    <source>
        <dbReference type="Proteomes" id="UP000071561"/>
    </source>
</evidence>
<protein>
    <submittedName>
        <fullName evidence="1">Uncharacterized protein</fullName>
    </submittedName>
</protein>
<dbReference type="PATRIC" id="fig|188932.3.peg.4176"/>
<dbReference type="EMBL" id="CP014504">
    <property type="protein sequence ID" value="AMQ00872.1"/>
    <property type="molecule type" value="Genomic_DNA"/>
</dbReference>
<proteinExistence type="predicted"/>
<name>A0A127VHY0_9SPHI</name>
<gene>
    <name evidence="1" type="ORF">AY601_4020</name>
</gene>
<dbReference type="OrthoDB" id="768359at2"/>
<organism evidence="1 2">
    <name type="scientific">Pedobacter cryoconitis</name>
    <dbReference type="NCBI Taxonomy" id="188932"/>
    <lineage>
        <taxon>Bacteria</taxon>
        <taxon>Pseudomonadati</taxon>
        <taxon>Bacteroidota</taxon>
        <taxon>Sphingobacteriia</taxon>
        <taxon>Sphingobacteriales</taxon>
        <taxon>Sphingobacteriaceae</taxon>
        <taxon>Pedobacter</taxon>
    </lineage>
</organism>
<dbReference type="RefSeq" id="WP_068404347.1">
    <property type="nucleotide sequence ID" value="NZ_CP014504.1"/>
</dbReference>
<reference evidence="1 2" key="1">
    <citation type="submission" date="2016-03" db="EMBL/GenBank/DDBJ databases">
        <title>Complete genome sequence of Pedobacter cryoconitis PAMC 27485.</title>
        <authorList>
            <person name="Lee J."/>
            <person name="Kim O.-S."/>
        </authorList>
    </citation>
    <scope>NUCLEOTIDE SEQUENCE [LARGE SCALE GENOMIC DNA]</scope>
    <source>
        <strain evidence="1 2">PAMC 27485</strain>
    </source>
</reference>
<dbReference type="KEGG" id="pcm:AY601_4020"/>
<keyword evidence="2" id="KW-1185">Reference proteome</keyword>
<accession>A0A127VHY0</accession>